<dbReference type="InterPro" id="IPR004020">
    <property type="entry name" value="DAPIN"/>
</dbReference>
<sequence>SAPGVLGKGPQTPGDLIIYSLEDLKGCDFKRFRNKLSDFSYGDKHPIPRGRLENADCLITKNLLIDAYGEEGALDVTIHVFTLIDLMGPANDLQKRRAQNAGHAAPDPITLQLPDLFCSAEPLRAPGQSLYMAPPPSNRCPGKPRPRLYVIIKTFFKSCIKKKVKKNLEMLCTNFRVI</sequence>
<dbReference type="SUPFAM" id="SSF47986">
    <property type="entry name" value="DEATH domain"/>
    <property type="match status" value="1"/>
</dbReference>
<proteinExistence type="predicted"/>
<feature type="domain" description="Pyrin" evidence="1">
    <location>
        <begin position="6"/>
        <end position="99"/>
    </location>
</feature>
<protein>
    <recommendedName>
        <fullName evidence="1">Pyrin domain-containing protein</fullName>
    </recommendedName>
</protein>
<accession>A0A2G9QMW3</accession>
<dbReference type="EMBL" id="KV960128">
    <property type="protein sequence ID" value="PIO16433.1"/>
    <property type="molecule type" value="Genomic_DNA"/>
</dbReference>
<dbReference type="InterPro" id="IPR011029">
    <property type="entry name" value="DEATH-like_dom_sf"/>
</dbReference>
<dbReference type="PROSITE" id="PS50824">
    <property type="entry name" value="DAPIN"/>
    <property type="match status" value="1"/>
</dbReference>
<evidence type="ECO:0000313" key="2">
    <source>
        <dbReference type="EMBL" id="PIO16433.1"/>
    </source>
</evidence>
<organism evidence="2">
    <name type="scientific">Aquarana catesbeiana</name>
    <name type="common">American bullfrog</name>
    <name type="synonym">Rana catesbeiana</name>
    <dbReference type="NCBI Taxonomy" id="8400"/>
    <lineage>
        <taxon>Eukaryota</taxon>
        <taxon>Metazoa</taxon>
        <taxon>Chordata</taxon>
        <taxon>Craniata</taxon>
        <taxon>Vertebrata</taxon>
        <taxon>Euteleostomi</taxon>
        <taxon>Amphibia</taxon>
        <taxon>Batrachia</taxon>
        <taxon>Anura</taxon>
        <taxon>Neobatrachia</taxon>
        <taxon>Ranoidea</taxon>
        <taxon>Ranidae</taxon>
        <taxon>Aquarana</taxon>
    </lineage>
</organism>
<dbReference type="Gene3D" id="1.10.533.10">
    <property type="entry name" value="Death Domain, Fas"/>
    <property type="match status" value="1"/>
</dbReference>
<name>A0A2G9QMW3_AQUCT</name>
<dbReference type="Pfam" id="PF02758">
    <property type="entry name" value="PYRIN"/>
    <property type="match status" value="1"/>
</dbReference>
<evidence type="ECO:0000259" key="1">
    <source>
        <dbReference type="PROSITE" id="PS50824"/>
    </source>
</evidence>
<gene>
    <name evidence="2" type="ORF">AB205_0126700</name>
</gene>
<dbReference type="SMART" id="SM01289">
    <property type="entry name" value="PYRIN"/>
    <property type="match status" value="1"/>
</dbReference>
<reference evidence="2" key="1">
    <citation type="submission" date="2017-08" db="EMBL/GenBank/DDBJ databases">
        <title>Assembly of the North American Bullfrog Genome.</title>
        <authorList>
            <person name="Warren R.L."/>
            <person name="Vandervalk B.P."/>
            <person name="Kucuk E."/>
            <person name="Birol I."/>
            <person name="Helbing C."/>
            <person name="Pandoh P."/>
            <person name="Behsaz B."/>
            <person name="Mohamadi H."/>
            <person name="Chu J."/>
            <person name="Jackman S."/>
            <person name="Hammond S.A."/>
            <person name="Veldhoen N."/>
            <person name="Kirk H."/>
            <person name="Zhao Y."/>
            <person name="Coope R."/>
            <person name="Pleasance S."/>
            <person name="Moore R."/>
            <person name="Holt R."/>
        </authorList>
    </citation>
    <scope>NUCLEOTIDE SEQUENCE</scope>
    <source>
        <strain evidence="2">Bruno</strain>
        <tissue evidence="2">Liver</tissue>
    </source>
</reference>
<dbReference type="CDD" id="cd08321">
    <property type="entry name" value="Pyrin_ASC-like"/>
    <property type="match status" value="1"/>
</dbReference>
<dbReference type="OrthoDB" id="10058437at2759"/>
<feature type="non-terminal residue" evidence="2">
    <location>
        <position position="1"/>
    </location>
</feature>
<dbReference type="AlphaFoldDB" id="A0A2G9QMW3"/>